<comment type="caution">
    <text evidence="2">The sequence shown here is derived from an EMBL/GenBank/DDBJ whole genome shotgun (WGS) entry which is preliminary data.</text>
</comment>
<evidence type="ECO:0000313" key="3">
    <source>
        <dbReference type="Proteomes" id="UP001168883"/>
    </source>
</evidence>
<dbReference type="InterPro" id="IPR010024">
    <property type="entry name" value="CHP16711"/>
</dbReference>
<name>A0ABT8VLV2_9BACL</name>
<dbReference type="SUPFAM" id="SSF159006">
    <property type="entry name" value="YopX-like"/>
    <property type="match status" value="1"/>
</dbReference>
<gene>
    <name evidence="2" type="ORF">Q3C12_33715</name>
</gene>
<dbReference type="InterPro" id="IPR023385">
    <property type="entry name" value="YopX-like_C"/>
</dbReference>
<evidence type="ECO:0000259" key="1">
    <source>
        <dbReference type="Pfam" id="PF09643"/>
    </source>
</evidence>
<feature type="domain" description="YopX protein" evidence="1">
    <location>
        <begin position="53"/>
        <end position="139"/>
    </location>
</feature>
<dbReference type="RefSeq" id="WP_302881465.1">
    <property type="nucleotide sequence ID" value="NZ_JAUMKJ010000089.1"/>
</dbReference>
<dbReference type="Proteomes" id="UP001168883">
    <property type="component" value="Unassembled WGS sequence"/>
</dbReference>
<protein>
    <submittedName>
        <fullName evidence="2">YopX family protein</fullName>
    </submittedName>
</protein>
<accession>A0ABT8VLV2</accession>
<dbReference type="InterPro" id="IPR019096">
    <property type="entry name" value="YopX_protein"/>
</dbReference>
<sequence>MREYKFRGICIAEGELKGKFVFGDLMQKNGKMYITPHLNAVEVKGHIGSLIIMHEVDPKTVGQYTGLKDRNGQEIYEGDIVTGKRESHWHGGYDKVYAEIKFSDSTLGFMVDGLGGGPLHDIQDIEVIGNIYENPELLEGGLDQ</sequence>
<dbReference type="Gene3D" id="2.30.30.290">
    <property type="entry name" value="YopX-like domains"/>
    <property type="match status" value="1"/>
</dbReference>
<evidence type="ECO:0000313" key="2">
    <source>
        <dbReference type="EMBL" id="MDO3681955.1"/>
    </source>
</evidence>
<organism evidence="2 3">
    <name type="scientific">Paenibacillus ehimensis</name>
    <dbReference type="NCBI Taxonomy" id="79264"/>
    <lineage>
        <taxon>Bacteria</taxon>
        <taxon>Bacillati</taxon>
        <taxon>Bacillota</taxon>
        <taxon>Bacilli</taxon>
        <taxon>Bacillales</taxon>
        <taxon>Paenibacillaceae</taxon>
        <taxon>Paenibacillus</taxon>
    </lineage>
</organism>
<reference evidence="2" key="1">
    <citation type="submission" date="2023-07" db="EMBL/GenBank/DDBJ databases">
        <authorList>
            <person name="Aktuganov G."/>
            <person name="Boyko T."/>
            <person name="Delegan Y."/>
            <person name="Galimzianova N."/>
            <person name="Gilvanova E."/>
            <person name="Korobov V."/>
            <person name="Kuzmina L."/>
            <person name="Melentiev A."/>
            <person name="Milman P."/>
            <person name="Ryabova A."/>
            <person name="Stupak E."/>
            <person name="Yasakov T."/>
            <person name="Zharikova N."/>
            <person name="Zhurenko E."/>
        </authorList>
    </citation>
    <scope>NUCLEOTIDE SEQUENCE</scope>
    <source>
        <strain evidence="2">IB-739</strain>
    </source>
</reference>
<dbReference type="EMBL" id="JAUMKJ010000089">
    <property type="protein sequence ID" value="MDO3681955.1"/>
    <property type="molecule type" value="Genomic_DNA"/>
</dbReference>
<keyword evidence="3" id="KW-1185">Reference proteome</keyword>
<dbReference type="NCBIfam" id="TIGR01671">
    <property type="entry name" value="phage_TIGR01671"/>
    <property type="match status" value="1"/>
</dbReference>
<dbReference type="Pfam" id="PF09643">
    <property type="entry name" value="YopX"/>
    <property type="match status" value="1"/>
</dbReference>
<proteinExistence type="predicted"/>